<evidence type="ECO:0000256" key="3">
    <source>
        <dbReference type="ARBA" id="ARBA00008242"/>
    </source>
</evidence>
<sequence>MTRPSLRATRLLRSALLVTRRSFTAAAANPSNTVQVYISHSRDPFLNLSIEHVLLQKSHAASTVLFLYTNRPCIVIGRNQNPWVEVNLPLLDEAWAACATAAATSSTDLLVRTPQEAAESRGVALVRRRSGGGAVFHDSGNINFSVLCPSASFDRDKHAEMVVRALTRLGVAGARVNCRHDIVVADDPAALEMTDSGTCKAGAPGTFKVSGSAYKLTRLRSLHHGTCLLGSPNLKNISRFLRSPARRYIEARGVESVRSPVKNVDVDRVAFEREVLREFESMYGAFQVTEFDESMAMHPEVAKGMQELKSRDWIYGQTPRFSFSSDMKKDGVEAENALGQDSISFEIAHGELDAATVNGTVYSFAQPKKLYNIRDWPSLLSSLGIEPGKSKSIGTWTGDVLGSSWSSKASM</sequence>
<dbReference type="GO" id="GO:0005739">
    <property type="term" value="C:mitochondrion"/>
    <property type="evidence" value="ECO:0007669"/>
    <property type="project" value="TreeGrafter"/>
</dbReference>
<comment type="function">
    <text evidence="1">Catalyzes both the ATP-dependent activation of exogenously supplied lipoate to lipoyl-AMP and the transfer of the activated lipoyl onto the lipoyl domains of lipoate-dependent enzymes.</text>
</comment>
<dbReference type="Pfam" id="PF21948">
    <property type="entry name" value="LplA-B_cat"/>
    <property type="match status" value="1"/>
</dbReference>
<dbReference type="GO" id="GO:0009249">
    <property type="term" value="P:protein lipoylation"/>
    <property type="evidence" value="ECO:0007669"/>
    <property type="project" value="InterPro"/>
</dbReference>
<proteinExistence type="inferred from homology"/>
<dbReference type="EMBL" id="LAEV01001925">
    <property type="protein sequence ID" value="KKA26975.1"/>
    <property type="molecule type" value="Genomic_DNA"/>
</dbReference>
<evidence type="ECO:0000256" key="1">
    <source>
        <dbReference type="ARBA" id="ARBA00003253"/>
    </source>
</evidence>
<dbReference type="InterPro" id="IPR004562">
    <property type="entry name" value="LipoylTrfase_LipoateP_Ligase"/>
</dbReference>
<evidence type="ECO:0000259" key="5">
    <source>
        <dbReference type="PROSITE" id="PS51733"/>
    </source>
</evidence>
<dbReference type="GO" id="GO:0017118">
    <property type="term" value="F:lipoyltransferase activity"/>
    <property type="evidence" value="ECO:0007669"/>
    <property type="project" value="TreeGrafter"/>
</dbReference>
<dbReference type="Gene3D" id="3.30.930.10">
    <property type="entry name" value="Bira Bifunctional Protein, Domain 2"/>
    <property type="match status" value="1"/>
</dbReference>
<dbReference type="PANTHER" id="PTHR12561:SF3">
    <property type="entry name" value="LIPOYLTRANSFERASE 1, MITOCHONDRIAL"/>
    <property type="match status" value="1"/>
</dbReference>
<organism evidence="6 7">
    <name type="scientific">Thielaviopsis punctulata</name>
    <dbReference type="NCBI Taxonomy" id="72032"/>
    <lineage>
        <taxon>Eukaryota</taxon>
        <taxon>Fungi</taxon>
        <taxon>Dikarya</taxon>
        <taxon>Ascomycota</taxon>
        <taxon>Pezizomycotina</taxon>
        <taxon>Sordariomycetes</taxon>
        <taxon>Hypocreomycetidae</taxon>
        <taxon>Microascales</taxon>
        <taxon>Ceratocystidaceae</taxon>
        <taxon>Thielaviopsis</taxon>
    </lineage>
</organism>
<dbReference type="Proteomes" id="UP000033483">
    <property type="component" value="Unassembled WGS sequence"/>
</dbReference>
<accession>A0A0F4Z9I1</accession>
<keyword evidence="7" id="KW-1185">Reference proteome</keyword>
<comment type="similarity">
    <text evidence="3">Belongs to the LplA family.</text>
</comment>
<dbReference type="PROSITE" id="PS51733">
    <property type="entry name" value="BPL_LPL_CATALYTIC"/>
    <property type="match status" value="1"/>
</dbReference>
<evidence type="ECO:0000313" key="6">
    <source>
        <dbReference type="EMBL" id="KKA26975.1"/>
    </source>
</evidence>
<dbReference type="PANTHER" id="PTHR12561">
    <property type="entry name" value="LIPOATE-PROTEIN LIGASE"/>
    <property type="match status" value="1"/>
</dbReference>
<dbReference type="InterPro" id="IPR045864">
    <property type="entry name" value="aa-tRNA-synth_II/BPL/LPL"/>
</dbReference>
<gene>
    <name evidence="6" type="ORF">TD95_005220</name>
</gene>
<evidence type="ECO:0000256" key="4">
    <source>
        <dbReference type="ARBA" id="ARBA00015925"/>
    </source>
</evidence>
<dbReference type="InterPro" id="IPR004143">
    <property type="entry name" value="BPL_LPL_catalytic"/>
</dbReference>
<protein>
    <recommendedName>
        <fullName evidence="4">Putative lipoate-protein ligase A</fullName>
    </recommendedName>
</protein>
<dbReference type="AlphaFoldDB" id="A0A0F4Z9I1"/>
<comment type="caution">
    <text evidence="6">The sequence shown here is derived from an EMBL/GenBank/DDBJ whole genome shotgun (WGS) entry which is preliminary data.</text>
</comment>
<dbReference type="OrthoDB" id="201621at2759"/>
<dbReference type="SUPFAM" id="SSF55681">
    <property type="entry name" value="Class II aaRS and biotin synthetases"/>
    <property type="match status" value="1"/>
</dbReference>
<evidence type="ECO:0000313" key="7">
    <source>
        <dbReference type="Proteomes" id="UP000033483"/>
    </source>
</evidence>
<name>A0A0F4Z9I1_9PEZI</name>
<reference evidence="6 7" key="1">
    <citation type="submission" date="2015-03" db="EMBL/GenBank/DDBJ databases">
        <authorList>
            <person name="Radwan O."/>
            <person name="Al-Naeli F.A."/>
            <person name="Rendon G.A."/>
            <person name="Fields C."/>
        </authorList>
    </citation>
    <scope>NUCLEOTIDE SEQUENCE [LARGE SCALE GENOMIC DNA]</scope>
    <source>
        <strain evidence="6">CR-DP1</strain>
    </source>
</reference>
<dbReference type="CDD" id="cd16443">
    <property type="entry name" value="LplA"/>
    <property type="match status" value="1"/>
</dbReference>
<feature type="domain" description="BPL/LPL catalytic" evidence="5">
    <location>
        <begin position="59"/>
        <end position="287"/>
    </location>
</feature>
<comment type="pathway">
    <text evidence="2">Protein modification; protein lipoylation via exogenous pathway; protein N(6)-(lipoyl)lysine from lipoate: step 2/2.</text>
</comment>
<evidence type="ECO:0000256" key="2">
    <source>
        <dbReference type="ARBA" id="ARBA00005085"/>
    </source>
</evidence>
<dbReference type="UniPathway" id="UPA00537">
    <property type="reaction ID" value="UER00595"/>
</dbReference>